<dbReference type="EMBL" id="OX597820">
    <property type="protein sequence ID" value="CAI9725375.1"/>
    <property type="molecule type" value="Genomic_DNA"/>
</dbReference>
<dbReference type="Gene3D" id="3.20.20.150">
    <property type="entry name" value="Divalent-metal-dependent TIM barrel enzymes"/>
    <property type="match status" value="1"/>
</dbReference>
<evidence type="ECO:0000256" key="1">
    <source>
        <dbReference type="ARBA" id="ARBA00005765"/>
    </source>
</evidence>
<dbReference type="GO" id="GO:0046872">
    <property type="term" value="F:metal ion binding"/>
    <property type="evidence" value="ECO:0007669"/>
    <property type="project" value="UniProtKB-KW"/>
</dbReference>
<dbReference type="HAMAP" id="MF_00455">
    <property type="entry name" value="Xylose_isom_A"/>
    <property type="match status" value="1"/>
</dbReference>
<keyword evidence="3 8" id="KW-0859">Xylose metabolism</keyword>
<dbReference type="PROSITE" id="PS51415">
    <property type="entry name" value="XYLOSE_ISOMERASE"/>
    <property type="match status" value="1"/>
</dbReference>
<evidence type="ECO:0000256" key="4">
    <source>
        <dbReference type="ARBA" id="ARBA00022723"/>
    </source>
</evidence>
<dbReference type="NCBIfam" id="NF003998">
    <property type="entry name" value="PRK05474.1"/>
    <property type="match status" value="1"/>
</dbReference>
<dbReference type="Proteomes" id="UP001162480">
    <property type="component" value="Chromosome 7"/>
</dbReference>
<keyword evidence="10" id="KW-1185">Reference proteome</keyword>
<evidence type="ECO:0000256" key="7">
    <source>
        <dbReference type="ARBA" id="ARBA00033659"/>
    </source>
</evidence>
<comment type="similarity">
    <text evidence="1 8">Belongs to the xylose isomerase family.</text>
</comment>
<evidence type="ECO:0000256" key="5">
    <source>
        <dbReference type="ARBA" id="ARBA00023235"/>
    </source>
</evidence>
<dbReference type="InterPro" id="IPR013452">
    <property type="entry name" value="Xylose_isom_bac"/>
</dbReference>
<dbReference type="PANTHER" id="PTHR48408">
    <property type="match status" value="1"/>
</dbReference>
<keyword evidence="4 8" id="KW-0479">Metal-binding</keyword>
<keyword evidence="5 8" id="KW-0413">Isomerase</keyword>
<dbReference type="InterPro" id="IPR036237">
    <property type="entry name" value="Xyl_isomerase-like_sf"/>
</dbReference>
<dbReference type="NCBIfam" id="TIGR02630">
    <property type="entry name" value="xylose_isom_A"/>
    <property type="match status" value="1"/>
</dbReference>
<sequence length="463" mass="51900">MSSFAPTSADKKSICSESYDKPDAVFFPGIEKIPFQPDAGPAETMVFKHYNPTKVVYGKTMEEWLRFSVCFWHTFRGTGADPFGFPTLFRPWDDNSNTIANAKRRLRAAFEFFSKLGIKHWCFHDRDIAPEGSTLEETNKNLDELTDLAQELQKKTGVKLLWATCNLFAHPRYMTGASTSPNAHVFAYAAAQVKKGLEIAKKLGAENFVFWGGREGFQTLLNTNILAELTHMANFFKMAVAYKEKIGLKCQFLLEPKPKEPTSHQYDYDAMTVIAFLKHFGLEKHFKLNIEPNHTTLAGHCYDHDVAMASSFGMLGSIDSNTGSPELGWDTDEFPMDVKNTAFVMKTVLQQGGLQPGGLNFDCKVRRESTHLNDMFISHIGAMDTFAQGLLVAAKILTDGVIPAAVKERYSSFDSGIGKKITDGNTSFEELEEYIISHGEPTVSSGQQEHYQSMVNHYLKIKQ</sequence>
<evidence type="ECO:0000256" key="6">
    <source>
        <dbReference type="ARBA" id="ARBA00023277"/>
    </source>
</evidence>
<dbReference type="PANTHER" id="PTHR48408:SF1">
    <property type="entry name" value="XYLOSE ISOMERASE"/>
    <property type="match status" value="1"/>
</dbReference>
<evidence type="ECO:0000313" key="9">
    <source>
        <dbReference type="EMBL" id="CAI9725375.1"/>
    </source>
</evidence>
<evidence type="ECO:0000256" key="8">
    <source>
        <dbReference type="RuleBase" id="RU000609"/>
    </source>
</evidence>
<proteinExistence type="inferred from homology"/>
<dbReference type="SUPFAM" id="SSF51658">
    <property type="entry name" value="Xylose isomerase-like"/>
    <property type="match status" value="1"/>
</dbReference>
<organism evidence="9 10">
    <name type="scientific">Octopus vulgaris</name>
    <name type="common">Common octopus</name>
    <dbReference type="NCBI Taxonomy" id="6645"/>
    <lineage>
        <taxon>Eukaryota</taxon>
        <taxon>Metazoa</taxon>
        <taxon>Spiralia</taxon>
        <taxon>Lophotrochozoa</taxon>
        <taxon>Mollusca</taxon>
        <taxon>Cephalopoda</taxon>
        <taxon>Coleoidea</taxon>
        <taxon>Octopodiformes</taxon>
        <taxon>Octopoda</taxon>
        <taxon>Incirrata</taxon>
        <taxon>Octopodidae</taxon>
        <taxon>Octopus</taxon>
    </lineage>
</organism>
<protein>
    <recommendedName>
        <fullName evidence="2 8">Xylose isomerase</fullName>
        <ecNumber evidence="2 8">5.3.1.5</ecNumber>
    </recommendedName>
</protein>
<keyword evidence="6 8" id="KW-0119">Carbohydrate metabolism</keyword>
<gene>
    <name evidence="9" type="ORF">OCTVUL_1B026544</name>
</gene>
<name>A0AA36F607_OCTVU</name>
<dbReference type="AlphaFoldDB" id="A0AA36F607"/>
<evidence type="ECO:0000256" key="2">
    <source>
        <dbReference type="ARBA" id="ARBA00011958"/>
    </source>
</evidence>
<comment type="catalytic activity">
    <reaction evidence="7 8">
        <text>alpha-D-xylose = alpha-D-xylulofuranose</text>
        <dbReference type="Rhea" id="RHEA:22816"/>
        <dbReference type="ChEBI" id="CHEBI:28518"/>
        <dbReference type="ChEBI" id="CHEBI:188998"/>
        <dbReference type="EC" id="5.3.1.5"/>
    </reaction>
</comment>
<reference evidence="9" key="1">
    <citation type="submission" date="2023-08" db="EMBL/GenBank/DDBJ databases">
        <authorList>
            <person name="Alioto T."/>
            <person name="Alioto T."/>
            <person name="Gomez Garrido J."/>
        </authorList>
    </citation>
    <scope>NUCLEOTIDE SEQUENCE</scope>
</reference>
<dbReference type="PRINTS" id="PR00688">
    <property type="entry name" value="XYLOSISMRASE"/>
</dbReference>
<dbReference type="GO" id="GO:0009045">
    <property type="term" value="F:xylose isomerase activity"/>
    <property type="evidence" value="ECO:0007669"/>
    <property type="project" value="UniProtKB-EC"/>
</dbReference>
<accession>A0AA36F607</accession>
<dbReference type="InterPro" id="IPR001998">
    <property type="entry name" value="Xylose_isomerase"/>
</dbReference>
<dbReference type="EC" id="5.3.1.5" evidence="2 8"/>
<evidence type="ECO:0000256" key="3">
    <source>
        <dbReference type="ARBA" id="ARBA00022629"/>
    </source>
</evidence>
<dbReference type="GO" id="GO:0042732">
    <property type="term" value="P:D-xylose metabolic process"/>
    <property type="evidence" value="ECO:0007669"/>
    <property type="project" value="UniProtKB-KW"/>
</dbReference>
<evidence type="ECO:0000313" key="10">
    <source>
        <dbReference type="Proteomes" id="UP001162480"/>
    </source>
</evidence>